<gene>
    <name evidence="1" type="ORF">DFR71_0456</name>
</gene>
<evidence type="ECO:0000313" key="2">
    <source>
        <dbReference type="Proteomes" id="UP000294856"/>
    </source>
</evidence>
<dbReference type="AlphaFoldDB" id="A0A4R1G301"/>
<evidence type="ECO:0000313" key="1">
    <source>
        <dbReference type="EMBL" id="TCJ99478.1"/>
    </source>
</evidence>
<dbReference type="RefSeq" id="WP_067449393.1">
    <property type="nucleotide sequence ID" value="NZ_SMFR01000001.1"/>
</dbReference>
<organism evidence="1 2">
    <name type="scientific">Nocardia alba</name>
    <dbReference type="NCBI Taxonomy" id="225051"/>
    <lineage>
        <taxon>Bacteria</taxon>
        <taxon>Bacillati</taxon>
        <taxon>Actinomycetota</taxon>
        <taxon>Actinomycetes</taxon>
        <taxon>Mycobacteriales</taxon>
        <taxon>Nocardiaceae</taxon>
        <taxon>Nocardia</taxon>
    </lineage>
</organism>
<comment type="caution">
    <text evidence="1">The sequence shown here is derived from an EMBL/GenBank/DDBJ whole genome shotgun (WGS) entry which is preliminary data.</text>
</comment>
<proteinExistence type="predicted"/>
<accession>A0A4R1G301</accession>
<protein>
    <submittedName>
        <fullName evidence="1">Uncharacterized protein</fullName>
    </submittedName>
</protein>
<dbReference type="OrthoDB" id="3212365at2"/>
<keyword evidence="2" id="KW-1185">Reference proteome</keyword>
<reference evidence="1 2" key="1">
    <citation type="submission" date="2019-03" db="EMBL/GenBank/DDBJ databases">
        <title>Genomic Encyclopedia of Type Strains, Phase IV (KMG-IV): sequencing the most valuable type-strain genomes for metagenomic binning, comparative biology and taxonomic classification.</title>
        <authorList>
            <person name="Goeker M."/>
        </authorList>
    </citation>
    <scope>NUCLEOTIDE SEQUENCE [LARGE SCALE GENOMIC DNA]</scope>
    <source>
        <strain evidence="1 2">DSM 44684</strain>
    </source>
</reference>
<dbReference type="EMBL" id="SMFR01000001">
    <property type="protein sequence ID" value="TCJ99478.1"/>
    <property type="molecule type" value="Genomic_DNA"/>
</dbReference>
<sequence length="353" mass="37587">MTRYAYDSGAGTLVATWGTGRGDVAETIAEVPGAEHGVELAAALASLARFQWRTYTHPATAAGDPDVVNGEAWRRAEERNRFAKVEAALRTPNLPDDDGCMLVFYSPIEESAHYVGRVLHAIGDAGLVDRVVNEVLTEQAAITAAELGDLAGRARQAVELTRPEISPVQVHAADSLLRANPLGTIDLFTELDPAAASVAAAHWLRAAATVAGEVANLEPVDVVAEADDIEALQVETPTVVLERLGAGETPTEVVVDLIADAIAVSEGKVRDLDGIIEAAQEIEERDTEDDDLAAWTDGYRICRLDPTRPAIDLLEDLLGAIRGCWLVFSEADSGAGFEDSVRTEADADTSRLQ</sequence>
<name>A0A4R1G301_9NOCA</name>
<dbReference type="Proteomes" id="UP000294856">
    <property type="component" value="Unassembled WGS sequence"/>
</dbReference>